<evidence type="ECO:0008006" key="4">
    <source>
        <dbReference type="Google" id="ProtNLM"/>
    </source>
</evidence>
<dbReference type="RefSeq" id="WP_154533089.1">
    <property type="nucleotide sequence ID" value="NZ_VUNG01000003.1"/>
</dbReference>
<dbReference type="AlphaFoldDB" id="A0A7K0KCB4"/>
<feature type="transmembrane region" description="Helical" evidence="1">
    <location>
        <begin position="358"/>
        <end position="375"/>
    </location>
</feature>
<keyword evidence="1" id="KW-0812">Transmembrane</keyword>
<feature type="transmembrane region" description="Helical" evidence="1">
    <location>
        <begin position="325"/>
        <end position="343"/>
    </location>
</feature>
<dbReference type="EMBL" id="VUNG01000003">
    <property type="protein sequence ID" value="MST83519.1"/>
    <property type="molecule type" value="Genomic_DNA"/>
</dbReference>
<feature type="transmembrane region" description="Helical" evidence="1">
    <location>
        <begin position="12"/>
        <end position="32"/>
    </location>
</feature>
<feature type="transmembrane region" description="Helical" evidence="1">
    <location>
        <begin position="72"/>
        <end position="90"/>
    </location>
</feature>
<protein>
    <recommendedName>
        <fullName evidence="4">Glycosyltransferase RgtA/B/C/D-like domain-containing protein</fullName>
    </recommendedName>
</protein>
<reference evidence="2 3" key="1">
    <citation type="submission" date="2019-08" db="EMBL/GenBank/DDBJ databases">
        <title>In-depth cultivation of the pig gut microbiome towards novel bacterial diversity and tailored functional studies.</title>
        <authorList>
            <person name="Wylensek D."/>
            <person name="Hitch T.C.A."/>
            <person name="Clavel T."/>
        </authorList>
    </citation>
    <scope>NUCLEOTIDE SEQUENCE [LARGE SCALE GENOMIC DNA]</scope>
    <source>
        <strain evidence="2 3">LKV-178-WT-2A</strain>
    </source>
</reference>
<feature type="transmembrane region" description="Helical" evidence="1">
    <location>
        <begin position="192"/>
        <end position="209"/>
    </location>
</feature>
<organism evidence="2 3">
    <name type="scientific">Hallella mizrahii</name>
    <dbReference type="NCBI Taxonomy" id="2606637"/>
    <lineage>
        <taxon>Bacteria</taxon>
        <taxon>Pseudomonadati</taxon>
        <taxon>Bacteroidota</taxon>
        <taxon>Bacteroidia</taxon>
        <taxon>Bacteroidales</taxon>
        <taxon>Prevotellaceae</taxon>
        <taxon>Hallella</taxon>
    </lineage>
</organism>
<feature type="transmembrane region" description="Helical" evidence="1">
    <location>
        <begin position="296"/>
        <end position="313"/>
    </location>
</feature>
<feature type="transmembrane region" description="Helical" evidence="1">
    <location>
        <begin position="221"/>
        <end position="244"/>
    </location>
</feature>
<evidence type="ECO:0000256" key="1">
    <source>
        <dbReference type="SAM" id="Phobius"/>
    </source>
</evidence>
<keyword evidence="1" id="KW-1133">Transmembrane helix</keyword>
<feature type="transmembrane region" description="Helical" evidence="1">
    <location>
        <begin position="256"/>
        <end position="276"/>
    </location>
</feature>
<feature type="transmembrane region" description="Helical" evidence="1">
    <location>
        <begin position="140"/>
        <end position="158"/>
    </location>
</feature>
<accession>A0A7K0KCB4</accession>
<comment type="caution">
    <text evidence="2">The sequence shown here is derived from an EMBL/GenBank/DDBJ whole genome shotgun (WGS) entry which is preliminary data.</text>
</comment>
<gene>
    <name evidence="2" type="ORF">FYJ73_02265</name>
</gene>
<dbReference type="Proteomes" id="UP000438914">
    <property type="component" value="Unassembled WGS sequence"/>
</dbReference>
<keyword evidence="3" id="KW-1185">Reference proteome</keyword>
<feature type="transmembrane region" description="Helical" evidence="1">
    <location>
        <begin position="38"/>
        <end position="60"/>
    </location>
</feature>
<keyword evidence="1" id="KW-0472">Membrane</keyword>
<name>A0A7K0KCB4_9BACT</name>
<sequence>MQNSYRQLVFSKITGCWPLWLLYLAINSLFVLKYISRISVGMGIVATAVYMVGVMALIVFLKKWRNPSRKTIMCITVIAGAILLIAQSSIDPYKLQVDRWSAIHNFLNNLFHGIYPYAARTHLGGYGSPFPFWQCFHIPFYLLGNVGLSIFFCLFLYIASVYRYVASAKLLQLIALLFSSPAFVYEVMVRSDLLSNFLLVAAIINYIYYHRIYLLQHWLPISMVIGLMLSTRLSAAIPFAVYFLYSYLRQPAYIKVMMPVVVFVTFVVTFLPFVFWNGRMLFFFQYNPFVLQTRQGSLMVVVIIACLLIYLSLTWKNSYYKMERNIAIVLFGLVAVTFIYNMFTTHTWTELFQSRYDISYFDMALPFLCLGISMYRDHSYPQLAE</sequence>
<evidence type="ECO:0000313" key="3">
    <source>
        <dbReference type="Proteomes" id="UP000438914"/>
    </source>
</evidence>
<proteinExistence type="predicted"/>
<evidence type="ECO:0000313" key="2">
    <source>
        <dbReference type="EMBL" id="MST83519.1"/>
    </source>
</evidence>